<dbReference type="NCBIfam" id="TIGR01555">
    <property type="entry name" value="phge_rel_HI1409"/>
    <property type="match status" value="1"/>
</dbReference>
<evidence type="ECO:0000256" key="8">
    <source>
        <dbReference type="ARBA" id="ARBA00048123"/>
    </source>
</evidence>
<comment type="catalytic activity">
    <reaction evidence="4">
        <text>3',3',3'-cAAG + H2O = A[3'-5']pG[3'-5']pAp[3'] + H(+)</text>
        <dbReference type="Rhea" id="RHEA:72867"/>
        <dbReference type="ChEBI" id="CHEBI:15377"/>
        <dbReference type="ChEBI" id="CHEBI:15378"/>
        <dbReference type="ChEBI" id="CHEBI:143810"/>
        <dbReference type="ChEBI" id="CHEBI:192533"/>
    </reaction>
    <physiologicalReaction direction="left-to-right" evidence="4">
        <dbReference type="Rhea" id="RHEA:72868"/>
    </physiologicalReaction>
</comment>
<accession>G6E7I9</accession>
<evidence type="ECO:0000256" key="2">
    <source>
        <dbReference type="ARBA" id="ARBA00034233"/>
    </source>
</evidence>
<dbReference type="AlphaFoldDB" id="G6E7I9"/>
<proteinExistence type="inferred from homology"/>
<reference evidence="12 13" key="1">
    <citation type="journal article" date="2012" name="J. Bacteriol.">
        <title>Genome sequence of benzo(a)pyrene-degrading bacterium Novosphingobium pentaromativorans US6-1.</title>
        <authorList>
            <person name="Luo Y.R."/>
            <person name="Kang S.G."/>
            <person name="Kim S.J."/>
            <person name="Kim M.R."/>
            <person name="Li N."/>
            <person name="Lee J.H."/>
            <person name="Kwon K.K."/>
        </authorList>
    </citation>
    <scope>NUCLEOTIDE SEQUENCE [LARGE SCALE GENOMIC DNA]</scope>
    <source>
        <strain evidence="12 13">US6-1</strain>
    </source>
</reference>
<feature type="domain" description="Anti-CBASS protein Acb1-like N-terminal" evidence="10">
    <location>
        <begin position="60"/>
        <end position="401"/>
    </location>
</feature>
<dbReference type="GO" id="GO:0016787">
    <property type="term" value="F:hydrolase activity"/>
    <property type="evidence" value="ECO:0007669"/>
    <property type="project" value="UniProtKB-KW"/>
</dbReference>
<organism evidence="12 13">
    <name type="scientific">Novosphingobium pentaromativorans US6-1</name>
    <dbReference type="NCBI Taxonomy" id="1088721"/>
    <lineage>
        <taxon>Bacteria</taxon>
        <taxon>Pseudomonadati</taxon>
        <taxon>Pseudomonadota</taxon>
        <taxon>Alphaproteobacteria</taxon>
        <taxon>Sphingomonadales</taxon>
        <taxon>Sphingomonadaceae</taxon>
        <taxon>Novosphingobium</taxon>
    </lineage>
</organism>
<dbReference type="eggNOG" id="COG3567">
    <property type="taxonomic scope" value="Bacteria"/>
</dbReference>
<evidence type="ECO:0000256" key="6">
    <source>
        <dbReference type="ARBA" id="ARBA00034316"/>
    </source>
</evidence>
<dbReference type="PATRIC" id="fig|1088721.3.peg.320"/>
<feature type="compositionally biased region" description="Gly residues" evidence="9">
    <location>
        <begin position="457"/>
        <end position="471"/>
    </location>
</feature>
<evidence type="ECO:0000256" key="4">
    <source>
        <dbReference type="ARBA" id="ARBA00034244"/>
    </source>
</evidence>
<dbReference type="InterPro" id="IPR006445">
    <property type="entry name" value="Phage-assoc_HI1409"/>
</dbReference>
<evidence type="ECO:0000256" key="3">
    <source>
        <dbReference type="ARBA" id="ARBA00034240"/>
    </source>
</evidence>
<evidence type="ECO:0000313" key="13">
    <source>
        <dbReference type="Proteomes" id="UP000004030"/>
    </source>
</evidence>
<sequence length="642" mass="70505">MAEVRIRNVRPKPGFVFDGRAVVPQSMTHDSIVNLLTGRGTSVDRTSHNFWHHIPMPPEQIEAAYRSSWLMSKIVDLPAMDMVREWREWELDAEEIKKVEEAEKRLGVRQAILTGLIYGRLGGGVVILGSGTDMAAPARDSDKLLYVKALPRRVIGLGETDWDVTSENFGEPAWFTINGARGSDRIHPSRVIVFKGERVPGLTGLTSEEQFWGDSVIERIDRAVKNADTATDGFATLIDEAKIDYYKLAELANLLLQPGGLDKARARVEAMNMAKSTHRAVIMDAGDDWEQRQINWAGMPDMIKTYLAIVAGAADIPATRLLGKSPDGMNSTGESDEKNYRASIATKQDMTLRPALDKLDRLLLPGLGIASDTYWDFCPLDTPTEKERAEVENKEADTYTKLVNAGFPEGPLTKSMAARMVDSGNWPELGDELAKMPEIPEADPNLPDPSALVARAKGGGQSSRGVGGSIGSGSPSPAQDAFFADAQPRPLYVQRKLLNAGELIAWAKANGFKSTLAADDMHVTVLFSRTPVDPMKMGDSWTGDDEGRIRIKPGGPRAIERLGESAVVLLFSSWEIESRHRSMVEAGGSHDFDTYQPHITLSYEVPAEFDLEAVKPFSGALEFGPEIFEPLDLDWKSKVTEA</sequence>
<dbReference type="Pfam" id="PF06381">
    <property type="entry name" value="Phage_portal_3"/>
    <property type="match status" value="1"/>
</dbReference>
<gene>
    <name evidence="12" type="ORF">NSU_0324</name>
</gene>
<dbReference type="STRING" id="1088721.JI59_18480"/>
<comment type="caution">
    <text evidence="12">The sequence shown here is derived from an EMBL/GenBank/DDBJ whole genome shotgun (WGS) entry which is preliminary data.</text>
</comment>
<protein>
    <recommendedName>
        <fullName evidence="7">Anti-CBASS protein Acb1</fullName>
    </recommendedName>
</protein>
<evidence type="ECO:0000256" key="1">
    <source>
        <dbReference type="ARBA" id="ARBA00022801"/>
    </source>
</evidence>
<evidence type="ECO:0000256" key="5">
    <source>
        <dbReference type="ARBA" id="ARBA00034283"/>
    </source>
</evidence>
<dbReference type="Pfam" id="PF23474">
    <property type="entry name" value="Acb1"/>
    <property type="match status" value="1"/>
</dbReference>
<comment type="catalytic activity">
    <reaction evidence="5">
        <text>3',3'-cGAMP + H2O = G[3'-5']pAp[3'] + H(+)</text>
        <dbReference type="Rhea" id="RHEA:72831"/>
        <dbReference type="ChEBI" id="CHEBI:15377"/>
        <dbReference type="ChEBI" id="CHEBI:15378"/>
        <dbReference type="ChEBI" id="CHEBI:71501"/>
        <dbReference type="ChEBI" id="CHEBI:192497"/>
    </reaction>
    <physiologicalReaction direction="left-to-right" evidence="5">
        <dbReference type="Rhea" id="RHEA:72832"/>
    </physiologicalReaction>
</comment>
<dbReference type="OrthoDB" id="7491028at2"/>
<keyword evidence="13" id="KW-1185">Reference proteome</keyword>
<keyword evidence="1" id="KW-0378">Hydrolase</keyword>
<comment type="catalytic activity">
    <reaction evidence="3">
        <text>3',3',3'-c-tri-AMP + H2O = A[3'-5']pA[3'-5']pAp[3'] + H(+)</text>
        <dbReference type="Rhea" id="RHEA:72859"/>
        <dbReference type="ChEBI" id="CHEBI:15377"/>
        <dbReference type="ChEBI" id="CHEBI:15378"/>
        <dbReference type="ChEBI" id="CHEBI:192523"/>
        <dbReference type="ChEBI" id="CHEBI:192530"/>
    </reaction>
    <physiologicalReaction direction="left-to-right" evidence="3">
        <dbReference type="Rhea" id="RHEA:72860"/>
    </physiologicalReaction>
</comment>
<dbReference type="InterPro" id="IPR056175">
    <property type="entry name" value="Acb1-like_C"/>
</dbReference>
<name>G6E7I9_9SPHN</name>
<dbReference type="RefSeq" id="WP_007011241.1">
    <property type="nucleotide sequence ID" value="NZ_AGFM01000006.1"/>
</dbReference>
<comment type="catalytic activity">
    <reaction evidence="2">
        <text>3',3',3'-cAAG + H2O = G[3'-5']pA[3'-5']pAp[3'] + H(+)</text>
        <dbReference type="Rhea" id="RHEA:72863"/>
        <dbReference type="ChEBI" id="CHEBI:15377"/>
        <dbReference type="ChEBI" id="CHEBI:15378"/>
        <dbReference type="ChEBI" id="CHEBI:143810"/>
        <dbReference type="ChEBI" id="CHEBI:192532"/>
    </reaction>
    <physiologicalReaction direction="left-to-right" evidence="2">
        <dbReference type="Rhea" id="RHEA:72864"/>
    </physiologicalReaction>
</comment>
<comment type="catalytic activity">
    <reaction evidence="8">
        <text>3',3'-cUAMP + H2O = U[3'-5']pAp[3'] + H(+)</text>
        <dbReference type="Rhea" id="RHEA:72835"/>
        <dbReference type="ChEBI" id="CHEBI:15377"/>
        <dbReference type="ChEBI" id="CHEBI:15378"/>
        <dbReference type="ChEBI" id="CHEBI:143809"/>
        <dbReference type="ChEBI" id="CHEBI:192498"/>
    </reaction>
    <physiologicalReaction direction="left-to-right" evidence="8">
        <dbReference type="Rhea" id="RHEA:72836"/>
    </physiologicalReaction>
</comment>
<feature type="region of interest" description="Disordered" evidence="9">
    <location>
        <begin position="438"/>
        <end position="480"/>
    </location>
</feature>
<evidence type="ECO:0000313" key="12">
    <source>
        <dbReference type="EMBL" id="EHJ62812.1"/>
    </source>
</evidence>
<dbReference type="EMBL" id="AGFM01000006">
    <property type="protein sequence ID" value="EHJ62812.1"/>
    <property type="molecule type" value="Genomic_DNA"/>
</dbReference>
<evidence type="ECO:0000256" key="7">
    <source>
        <dbReference type="ARBA" id="ARBA00034343"/>
    </source>
</evidence>
<comment type="similarity">
    <text evidence="6">Belongs to the anti-CBASS protein Acb1 family.</text>
</comment>
<evidence type="ECO:0000259" key="11">
    <source>
        <dbReference type="Pfam" id="PF23474"/>
    </source>
</evidence>
<feature type="domain" description="Anti-CBASS protein Acb1-like C-terminal" evidence="11">
    <location>
        <begin position="490"/>
        <end position="638"/>
    </location>
</feature>
<evidence type="ECO:0000259" key="10">
    <source>
        <dbReference type="Pfam" id="PF06381"/>
    </source>
</evidence>
<dbReference type="InterPro" id="IPR024459">
    <property type="entry name" value="Acb1-like_N"/>
</dbReference>
<dbReference type="Proteomes" id="UP000004030">
    <property type="component" value="Unassembled WGS sequence"/>
</dbReference>
<evidence type="ECO:0000256" key="9">
    <source>
        <dbReference type="SAM" id="MobiDB-lite"/>
    </source>
</evidence>